<evidence type="ECO:0000259" key="3">
    <source>
        <dbReference type="Pfam" id="PF15235"/>
    </source>
</evidence>
<accession>A0A6P8S9X6</accession>
<proteinExistence type="predicted"/>
<dbReference type="RefSeq" id="XP_033814841.1">
    <property type="nucleotide sequence ID" value="XM_033958950.1"/>
</dbReference>
<evidence type="ECO:0000313" key="8">
    <source>
        <dbReference type="RefSeq" id="XP_033814821.1"/>
    </source>
</evidence>
<dbReference type="RefSeq" id="XP_033814821.1">
    <property type="nucleotide sequence ID" value="XM_033958930.1"/>
</dbReference>
<dbReference type="InterPro" id="IPR026646">
    <property type="entry name" value="GPRIN2-like/GPRIN3"/>
</dbReference>
<dbReference type="RefSeq" id="XP_033814852.1">
    <property type="nucleotide sequence ID" value="XM_033958961.1"/>
</dbReference>
<dbReference type="GeneID" id="117366907"/>
<evidence type="ECO:0000313" key="6">
    <source>
        <dbReference type="RefSeq" id="XP_033814805.1"/>
    </source>
</evidence>
<evidence type="ECO:0000313" key="5">
    <source>
        <dbReference type="RefSeq" id="XP_033814794.1"/>
    </source>
</evidence>
<dbReference type="PANTHER" id="PTHR15718">
    <property type="entry name" value="G PROTEIN-REGULATED INDUCER OF NEURITE OUTGROWTH C-TERMINAL DOMAIN-CONTAINING PROTEIN"/>
    <property type="match status" value="1"/>
</dbReference>
<dbReference type="RefSeq" id="XP_033814805.1">
    <property type="nucleotide sequence ID" value="XM_033958914.1"/>
</dbReference>
<dbReference type="PANTHER" id="PTHR15718:SF6">
    <property type="entry name" value="G PROTEIN-REGULATED INDUCER OF NEURITE OUTGROWTH 3"/>
    <property type="match status" value="1"/>
</dbReference>
<evidence type="ECO:0000256" key="2">
    <source>
        <dbReference type="SAM" id="MobiDB-lite"/>
    </source>
</evidence>
<dbReference type="Pfam" id="PF15235">
    <property type="entry name" value="GRIN_C"/>
    <property type="match status" value="1"/>
</dbReference>
<dbReference type="GO" id="GO:0005886">
    <property type="term" value="C:plasma membrane"/>
    <property type="evidence" value="ECO:0007669"/>
    <property type="project" value="TreeGrafter"/>
</dbReference>
<comment type="function">
    <text evidence="1">May be involved in neurite outgrowth.</text>
</comment>
<dbReference type="GO" id="GO:0031175">
    <property type="term" value="P:neuron projection development"/>
    <property type="evidence" value="ECO:0007669"/>
    <property type="project" value="TreeGrafter"/>
</dbReference>
<feature type="compositionally biased region" description="Polar residues" evidence="2">
    <location>
        <begin position="591"/>
        <end position="602"/>
    </location>
</feature>
<sequence>MGTVPDSQISIKSPPLTISEEEARLGGLLVADHPHRQLATEKNSNGISLSESKLRALCSFDPNCSPDAETPTGEQLCRHSECDAHQTVMSSPEISSRDEKINASVSEHSKNCEPQCSNDCGKQIVMDRIACVGAANVTPTIHATDHSIQRGLSVSISPVQSECTFGMVHQAAFETPNSVSQANAEQMEQTKKASAKDVLMHESTELSPCVVDRELEGTENTSHLPSDFAISLTSKSEDANNSKICPVANTVIPQDLESSPQPLLAHAQITHSAEVLAALPDQQQQAGCKEIGTMTIQPEIWTRRDVEVQAVANVDSKSVCTSPSILAAYVKENLSSQAREGQGQVHLMHQDGATQKQSELVGNFSIQKELTQNLILLANKGESTDIVCKTSPDIAIYDHQCLQSARDSQATSKVLSEDQAINIVIDGHGTSQIPLVSSALLNKQPVYQITIETNNQQKECQNLLEMKNKESQLTAMQAAHHGSDPEKKQSCSTRTETGRSEIRESSAALKPFQFRVTDELGATQPLISTDVKSKEDKPVSLHLEAEISSNIGATGGPAEEFLQVFVRQERDRLLEDDEQLKKSSNLSLLSRTASNSNQNSVPHTPRFKKAREDRKEQKLMTSAKSTSEQQKLHSGKKSSPNTESKNQVKPSKRVKDVVWDEQGMTWEVYGASMDPESLGIAIQNHLQRQIREHEKLIRAQCNQNRKSISSDTSSKKLKGRQHSVFQSILQNLRRPNCCVHPPSSSVLE</sequence>
<evidence type="ECO:0000313" key="12">
    <source>
        <dbReference type="RefSeq" id="XP_033814860.1"/>
    </source>
</evidence>
<dbReference type="KEGG" id="gsh:117366907"/>
<dbReference type="Proteomes" id="UP000515159">
    <property type="component" value="Chromosome 1"/>
</dbReference>
<dbReference type="RefSeq" id="XP_033814832.1">
    <property type="nucleotide sequence ID" value="XM_033958941.1"/>
</dbReference>
<evidence type="ECO:0000313" key="11">
    <source>
        <dbReference type="RefSeq" id="XP_033814852.1"/>
    </source>
</evidence>
<evidence type="ECO:0000313" key="9">
    <source>
        <dbReference type="RefSeq" id="XP_033814832.1"/>
    </source>
</evidence>
<keyword evidence="4" id="KW-1185">Reference proteome</keyword>
<evidence type="ECO:0000256" key="1">
    <source>
        <dbReference type="ARBA" id="ARBA00002358"/>
    </source>
</evidence>
<gene>
    <name evidence="5 6 7 8 9 10 11 12" type="primary">GPRIN3</name>
</gene>
<feature type="region of interest" description="Disordered" evidence="2">
    <location>
        <begin position="585"/>
        <end position="655"/>
    </location>
</feature>
<protein>
    <submittedName>
        <fullName evidence="5 6">G protein-regulated inducer of neurite outgrowth 3</fullName>
    </submittedName>
</protein>
<feature type="domain" description="G protein-regulated inducer of neurite outgrowth C-terminal" evidence="3">
    <location>
        <begin position="621"/>
        <end position="742"/>
    </location>
</feature>
<feature type="compositionally biased region" description="Polar residues" evidence="2">
    <location>
        <begin position="619"/>
        <end position="629"/>
    </location>
</feature>
<evidence type="ECO:0000313" key="7">
    <source>
        <dbReference type="RefSeq" id="XP_033814813.1"/>
    </source>
</evidence>
<dbReference type="CTD" id="285513"/>
<dbReference type="RefSeq" id="XP_033814813.1">
    <property type="nucleotide sequence ID" value="XM_033958922.1"/>
</dbReference>
<evidence type="ECO:0000313" key="4">
    <source>
        <dbReference type="Proteomes" id="UP000515159"/>
    </source>
</evidence>
<reference evidence="5 6" key="1">
    <citation type="submission" date="2025-04" db="UniProtKB">
        <authorList>
            <consortium name="RefSeq"/>
        </authorList>
    </citation>
    <scope>IDENTIFICATION</scope>
</reference>
<dbReference type="RefSeq" id="XP_033814860.1">
    <property type="nucleotide sequence ID" value="XM_033958969.1"/>
</dbReference>
<name>A0A6P8S9X6_GEOSA</name>
<dbReference type="RefSeq" id="XP_033814794.1">
    <property type="nucleotide sequence ID" value="XM_033958903.1"/>
</dbReference>
<evidence type="ECO:0000313" key="10">
    <source>
        <dbReference type="RefSeq" id="XP_033814841.1"/>
    </source>
</evidence>
<dbReference type="OrthoDB" id="10049175at2759"/>
<organism evidence="4 9">
    <name type="scientific">Geotrypetes seraphini</name>
    <name type="common">Gaboon caecilian</name>
    <name type="synonym">Caecilia seraphini</name>
    <dbReference type="NCBI Taxonomy" id="260995"/>
    <lineage>
        <taxon>Eukaryota</taxon>
        <taxon>Metazoa</taxon>
        <taxon>Chordata</taxon>
        <taxon>Craniata</taxon>
        <taxon>Vertebrata</taxon>
        <taxon>Euteleostomi</taxon>
        <taxon>Amphibia</taxon>
        <taxon>Gymnophiona</taxon>
        <taxon>Geotrypetes</taxon>
    </lineage>
</organism>
<feature type="compositionally biased region" description="Polar residues" evidence="2">
    <location>
        <begin position="637"/>
        <end position="649"/>
    </location>
</feature>
<feature type="region of interest" description="Disordered" evidence="2">
    <location>
        <begin position="474"/>
        <end position="506"/>
    </location>
</feature>
<dbReference type="InterPro" id="IPR032745">
    <property type="entry name" value="GRIN_C"/>
</dbReference>
<dbReference type="AlphaFoldDB" id="A0A6P8S9X6"/>